<dbReference type="InterPro" id="IPR045851">
    <property type="entry name" value="AMP-bd_C_sf"/>
</dbReference>
<dbReference type="Gene3D" id="3.40.50.12780">
    <property type="entry name" value="N-terminal domain of ligase-like"/>
    <property type="match status" value="1"/>
</dbReference>
<dbReference type="RefSeq" id="WP_196460217.1">
    <property type="nucleotide sequence ID" value="NZ_JACFYY010000013.1"/>
</dbReference>
<dbReference type="NCBIfam" id="NF005714">
    <property type="entry name" value="PRK07529.1"/>
    <property type="match status" value="1"/>
</dbReference>
<feature type="domain" description="AMP-binding enzyme C-terminal" evidence="2">
    <location>
        <begin position="486"/>
        <end position="561"/>
    </location>
</feature>
<dbReference type="CDD" id="cd05944">
    <property type="entry name" value="FACL_like_4"/>
    <property type="match status" value="1"/>
</dbReference>
<sequence length="633" mass="68084">MSTAPLIRTLQDIEQIESTPLSDRDLPSSTFELIRRTAQASPEAAALSFILQGTGEETPLRLNYAELLGKITQTANAFHRLGLRPGKAVSFLLPNLPQTHYTIWGGEAAGIVNAINPLLDPEHIAELIHASNSELLVTLAPFPGTELWDKVDTLRDQLPELKAILCVDMANLLPEPQRSALKAQRGPLPEGVLDFDETIAACPADHLESGRVITADDIASYFHTGGTTGTPKLAPHSHGNEVAMAYSMNLVTRFGAGDVTLCGLPLFHVNGVIVTGLTAFIGGAEVLLATPQGYRNTTLISNFWKVIARHKVSFFSGVPTIYAGLLQIPSEGYDLSSLKYALCGAAPMPVELIRQFEAKTGLTLLEGYGLTEGTCGSCANPPAGERRPGSIGLPMPYCEVRIKVLDEQGRYLRDAAQDEIGNLCIRGATVFKGYLQASKNAGIWVDGDWFNTGDLGRVDADGYIWLTGRSKDLIIRGGHNIDPQMIEEALHKHPAVAMAAAVGKPDEKAGELPVVYVQLKPGAQTSEAELLEHAAAHIPERAAVPKDAWIIDAIPLTAVGKTFKPALRFDAIARVYQAAIDELHPAVRVEVLSDDKAGQLAHIHLPNQDQALAVSIAERLSGYAVGHRIHFAA</sequence>
<evidence type="ECO:0000313" key="4">
    <source>
        <dbReference type="Proteomes" id="UP001161137"/>
    </source>
</evidence>
<dbReference type="Proteomes" id="UP001161137">
    <property type="component" value="Unassembled WGS sequence"/>
</dbReference>
<dbReference type="EMBL" id="JAOCDH010000018">
    <property type="protein sequence ID" value="MDH0703042.1"/>
    <property type="molecule type" value="Genomic_DNA"/>
</dbReference>
<organism evidence="3 4">
    <name type="scientific">Ectopseudomonas toyotomiensis</name>
    <dbReference type="NCBI Taxonomy" id="554344"/>
    <lineage>
        <taxon>Bacteria</taxon>
        <taxon>Pseudomonadati</taxon>
        <taxon>Pseudomonadota</taxon>
        <taxon>Gammaproteobacteria</taxon>
        <taxon>Pseudomonadales</taxon>
        <taxon>Pseudomonadaceae</taxon>
        <taxon>Ectopseudomonas</taxon>
    </lineage>
</organism>
<dbReference type="InterPro" id="IPR025110">
    <property type="entry name" value="AMP-bd_C"/>
</dbReference>
<dbReference type="GO" id="GO:0016878">
    <property type="term" value="F:acid-thiol ligase activity"/>
    <property type="evidence" value="ECO:0007669"/>
    <property type="project" value="UniProtKB-ARBA"/>
</dbReference>
<dbReference type="PANTHER" id="PTHR43767:SF1">
    <property type="entry name" value="NONRIBOSOMAL PEPTIDE SYNTHASE PES1 (EUROFUNG)-RELATED"/>
    <property type="match status" value="1"/>
</dbReference>
<dbReference type="Pfam" id="PF00501">
    <property type="entry name" value="AMP-binding"/>
    <property type="match status" value="1"/>
</dbReference>
<dbReference type="InterPro" id="IPR020845">
    <property type="entry name" value="AMP-binding_CS"/>
</dbReference>
<dbReference type="Gene3D" id="3.30.300.30">
    <property type="match status" value="1"/>
</dbReference>
<dbReference type="PROSITE" id="PS00455">
    <property type="entry name" value="AMP_BINDING"/>
    <property type="match status" value="1"/>
</dbReference>
<comment type="caution">
    <text evidence="3">The sequence shown here is derived from an EMBL/GenBank/DDBJ whole genome shotgun (WGS) entry which is preliminary data.</text>
</comment>
<evidence type="ECO:0000313" key="3">
    <source>
        <dbReference type="EMBL" id="MDH0703042.1"/>
    </source>
</evidence>
<protein>
    <submittedName>
        <fullName evidence="3">Acyl-CoA synthetase</fullName>
    </submittedName>
</protein>
<dbReference type="AlphaFoldDB" id="A0AA42IP24"/>
<dbReference type="InterPro" id="IPR042099">
    <property type="entry name" value="ANL_N_sf"/>
</dbReference>
<evidence type="ECO:0000259" key="1">
    <source>
        <dbReference type="Pfam" id="PF00501"/>
    </source>
</evidence>
<dbReference type="SUPFAM" id="SSF56801">
    <property type="entry name" value="Acetyl-CoA synthetase-like"/>
    <property type="match status" value="1"/>
</dbReference>
<reference evidence="3" key="1">
    <citation type="submission" date="2022-09" db="EMBL/GenBank/DDBJ databases">
        <title>Intensive care unit water sources are persistently colonized with multi-drug resistant bacteria and are the site of extensive horizontal gene transfer of antibiotic resistance genes.</title>
        <authorList>
            <person name="Diorio-Toth L."/>
        </authorList>
    </citation>
    <scope>NUCLEOTIDE SEQUENCE</scope>
    <source>
        <strain evidence="3">GD03863</strain>
    </source>
</reference>
<dbReference type="InterPro" id="IPR050237">
    <property type="entry name" value="ATP-dep_AMP-bd_enzyme"/>
</dbReference>
<accession>A0AA42IP24</accession>
<evidence type="ECO:0000259" key="2">
    <source>
        <dbReference type="Pfam" id="PF13193"/>
    </source>
</evidence>
<feature type="domain" description="AMP-dependent synthetase/ligase" evidence="1">
    <location>
        <begin position="35"/>
        <end position="435"/>
    </location>
</feature>
<gene>
    <name evidence="3" type="ORF">N5D41_16245</name>
</gene>
<dbReference type="PANTHER" id="PTHR43767">
    <property type="entry name" value="LONG-CHAIN-FATTY-ACID--COA LIGASE"/>
    <property type="match status" value="1"/>
</dbReference>
<dbReference type="InterPro" id="IPR000873">
    <property type="entry name" value="AMP-dep_synth/lig_dom"/>
</dbReference>
<dbReference type="Pfam" id="PF13193">
    <property type="entry name" value="AMP-binding_C"/>
    <property type="match status" value="1"/>
</dbReference>
<name>A0AA42IP24_9GAMM</name>
<proteinExistence type="predicted"/>